<evidence type="ECO:0000313" key="4">
    <source>
        <dbReference type="Proteomes" id="UP001165122"/>
    </source>
</evidence>
<organism evidence="3 4">
    <name type="scientific">Triparma laevis f. longispina</name>
    <dbReference type="NCBI Taxonomy" id="1714387"/>
    <lineage>
        <taxon>Eukaryota</taxon>
        <taxon>Sar</taxon>
        <taxon>Stramenopiles</taxon>
        <taxon>Ochrophyta</taxon>
        <taxon>Bolidophyceae</taxon>
        <taxon>Parmales</taxon>
        <taxon>Triparmaceae</taxon>
        <taxon>Triparma</taxon>
    </lineage>
</organism>
<name>A0A9W7FR49_9STRA</name>
<gene>
    <name evidence="3" type="ORF">TrLO_g3641</name>
</gene>
<protein>
    <submittedName>
        <fullName evidence="3">Uncharacterized protein</fullName>
    </submittedName>
</protein>
<dbReference type="OrthoDB" id="5411518at2759"/>
<reference evidence="4" key="1">
    <citation type="journal article" date="2023" name="Commun. Biol.">
        <title>Genome analysis of Parmales, the sister group of diatoms, reveals the evolutionary specialization of diatoms from phago-mixotrophs to photoautotrophs.</title>
        <authorList>
            <person name="Ban H."/>
            <person name="Sato S."/>
            <person name="Yoshikawa S."/>
            <person name="Yamada K."/>
            <person name="Nakamura Y."/>
            <person name="Ichinomiya M."/>
            <person name="Sato N."/>
            <person name="Blanc-Mathieu R."/>
            <person name="Endo H."/>
            <person name="Kuwata A."/>
            <person name="Ogata H."/>
        </authorList>
    </citation>
    <scope>NUCLEOTIDE SEQUENCE [LARGE SCALE GENOMIC DNA]</scope>
    <source>
        <strain evidence="4">NIES 3700</strain>
    </source>
</reference>
<sequence>MNTHAARCIFVLASTSTVLVARSEPAPTPTQTRPSPSPAGPFNSLRAAWVSSTFADARHFRSKTAPSRCTSTPPCLSYPSLTIGLEKRVSDEHTLRSLASQAKAASEKNDRVEMGKLAHEMGAIAYGRNVTPNARQAHLEKFGCVEYTKESLDVIKSYGKMRGVIEMGAGNGQWSRKLREGGLDIVSFDNMSGLPLNLNLYHNRTKPNSDFFDQQLRKADESILRDKAAQTVLKGRVLLLIFPDPSSMAINTLKAYKEMGDDTDSDSNSDADCFIYVGEGRNGCNANHAFFDELESSEWDLEKVVHLKSFGGKGFEKLFVWRRVNKSKK</sequence>
<evidence type="ECO:0000313" key="3">
    <source>
        <dbReference type="EMBL" id="GMI17467.1"/>
    </source>
</evidence>
<feature type="region of interest" description="Disordered" evidence="1">
    <location>
        <begin position="23"/>
        <end position="42"/>
    </location>
</feature>
<dbReference type="Proteomes" id="UP001165122">
    <property type="component" value="Unassembled WGS sequence"/>
</dbReference>
<feature type="signal peptide" evidence="2">
    <location>
        <begin position="1"/>
        <end position="21"/>
    </location>
</feature>
<proteinExistence type="predicted"/>
<dbReference type="AlphaFoldDB" id="A0A9W7FR49"/>
<evidence type="ECO:0000256" key="1">
    <source>
        <dbReference type="SAM" id="MobiDB-lite"/>
    </source>
</evidence>
<keyword evidence="4" id="KW-1185">Reference proteome</keyword>
<comment type="caution">
    <text evidence="3">The sequence shown here is derived from an EMBL/GenBank/DDBJ whole genome shotgun (WGS) entry which is preliminary data.</text>
</comment>
<dbReference type="PANTHER" id="PTHR39290:SF6">
    <property type="entry name" value="S-ADENOSYL-L-METHIONINE-DEPENDENT METHYLTRANSFERASES SUPERFAMILY PROTEIN"/>
    <property type="match status" value="1"/>
</dbReference>
<keyword evidence="2" id="KW-0732">Signal</keyword>
<feature type="chain" id="PRO_5040993407" evidence="2">
    <location>
        <begin position="22"/>
        <end position="329"/>
    </location>
</feature>
<evidence type="ECO:0000256" key="2">
    <source>
        <dbReference type="SAM" id="SignalP"/>
    </source>
</evidence>
<dbReference type="PANTHER" id="PTHR39290">
    <property type="entry name" value="C3H1-TYPE DOMAIN-CONTAINING PROTEIN-RELATED"/>
    <property type="match status" value="1"/>
</dbReference>
<dbReference type="EMBL" id="BRXW01000292">
    <property type="protein sequence ID" value="GMI17467.1"/>
    <property type="molecule type" value="Genomic_DNA"/>
</dbReference>
<accession>A0A9W7FR49</accession>